<keyword evidence="2" id="KW-1185">Reference proteome</keyword>
<evidence type="ECO:0000313" key="1">
    <source>
        <dbReference type="EMBL" id="KZP13151.1"/>
    </source>
</evidence>
<sequence length="111" mass="12105">MSSAGPVFNTTTHEGGHAQINNVTGNFYVLSEDKGNSGLYGIISCVSNRSCVMLYCRAEDIQMARCSGQLRQFSGSAGEALRANRNLVYRGRRVPYMEEDASLGTMGLWNS</sequence>
<gene>
    <name evidence="1" type="ORF">FIBSPDRAFT_139166</name>
</gene>
<dbReference type="Proteomes" id="UP000076532">
    <property type="component" value="Unassembled WGS sequence"/>
</dbReference>
<evidence type="ECO:0000313" key="2">
    <source>
        <dbReference type="Proteomes" id="UP000076532"/>
    </source>
</evidence>
<accession>A0A166C001</accession>
<name>A0A166C001_9AGAM</name>
<dbReference type="EMBL" id="KV417637">
    <property type="protein sequence ID" value="KZP13151.1"/>
    <property type="molecule type" value="Genomic_DNA"/>
</dbReference>
<organism evidence="1 2">
    <name type="scientific">Athelia psychrophila</name>
    <dbReference type="NCBI Taxonomy" id="1759441"/>
    <lineage>
        <taxon>Eukaryota</taxon>
        <taxon>Fungi</taxon>
        <taxon>Dikarya</taxon>
        <taxon>Basidiomycota</taxon>
        <taxon>Agaricomycotina</taxon>
        <taxon>Agaricomycetes</taxon>
        <taxon>Agaricomycetidae</taxon>
        <taxon>Atheliales</taxon>
        <taxon>Atheliaceae</taxon>
        <taxon>Athelia</taxon>
    </lineage>
</organism>
<proteinExistence type="predicted"/>
<protein>
    <submittedName>
        <fullName evidence="1">Uncharacterized protein</fullName>
    </submittedName>
</protein>
<reference evidence="1 2" key="1">
    <citation type="journal article" date="2016" name="Mol. Biol. Evol.">
        <title>Comparative Genomics of Early-Diverging Mushroom-Forming Fungi Provides Insights into the Origins of Lignocellulose Decay Capabilities.</title>
        <authorList>
            <person name="Nagy L.G."/>
            <person name="Riley R."/>
            <person name="Tritt A."/>
            <person name="Adam C."/>
            <person name="Daum C."/>
            <person name="Floudas D."/>
            <person name="Sun H."/>
            <person name="Yadav J.S."/>
            <person name="Pangilinan J."/>
            <person name="Larsson K.H."/>
            <person name="Matsuura K."/>
            <person name="Barry K."/>
            <person name="Labutti K."/>
            <person name="Kuo R."/>
            <person name="Ohm R.A."/>
            <person name="Bhattacharya S.S."/>
            <person name="Shirouzu T."/>
            <person name="Yoshinaga Y."/>
            <person name="Martin F.M."/>
            <person name="Grigoriev I.V."/>
            <person name="Hibbett D.S."/>
        </authorList>
    </citation>
    <scope>NUCLEOTIDE SEQUENCE [LARGE SCALE GENOMIC DNA]</scope>
    <source>
        <strain evidence="1 2">CBS 109695</strain>
    </source>
</reference>
<dbReference type="AlphaFoldDB" id="A0A166C001"/>